<dbReference type="AlphaFoldDB" id="A0A0P1EVX2"/>
<evidence type="ECO:0000256" key="2">
    <source>
        <dbReference type="ARBA" id="ARBA00004989"/>
    </source>
</evidence>
<dbReference type="PANTHER" id="PTHR43356">
    <property type="entry name" value="PHOSPHATE ACETYLTRANSFERASE"/>
    <property type="match status" value="1"/>
</dbReference>
<dbReference type="PIRSF" id="PIRSF000428">
    <property type="entry name" value="P_Ac_trans"/>
    <property type="match status" value="1"/>
</dbReference>
<evidence type="ECO:0000256" key="4">
    <source>
        <dbReference type="ARBA" id="ARBA00012707"/>
    </source>
</evidence>
<comment type="pathway">
    <text evidence="2">Metabolic intermediate biosynthesis; acetyl-CoA biosynthesis; acetyl-CoA from acetate: step 2/2.</text>
</comment>
<evidence type="ECO:0000256" key="6">
    <source>
        <dbReference type="ARBA" id="ARBA00022679"/>
    </source>
</evidence>
<dbReference type="EC" id="2.3.1.8" evidence="4"/>
<dbReference type="NCBIfam" id="NF007233">
    <property type="entry name" value="PRK09653.1"/>
    <property type="match status" value="1"/>
</dbReference>
<name>A0A0P1EVX2_9RHOB</name>
<dbReference type="SUPFAM" id="SSF53659">
    <property type="entry name" value="Isocitrate/Isopropylmalate dehydrogenase-like"/>
    <property type="match status" value="1"/>
</dbReference>
<dbReference type="GO" id="GO:0008959">
    <property type="term" value="F:phosphate acetyltransferase activity"/>
    <property type="evidence" value="ECO:0007669"/>
    <property type="project" value="UniProtKB-EC"/>
</dbReference>
<evidence type="ECO:0000313" key="11">
    <source>
        <dbReference type="Proteomes" id="UP000051298"/>
    </source>
</evidence>
<dbReference type="InterPro" id="IPR042112">
    <property type="entry name" value="P_AcTrfase_dom2"/>
</dbReference>
<evidence type="ECO:0000256" key="1">
    <source>
        <dbReference type="ARBA" id="ARBA00000705"/>
    </source>
</evidence>
<proteinExistence type="inferred from homology"/>
<dbReference type="Proteomes" id="UP000051298">
    <property type="component" value="Unassembled WGS sequence"/>
</dbReference>
<evidence type="ECO:0000259" key="9">
    <source>
        <dbReference type="Pfam" id="PF01515"/>
    </source>
</evidence>
<dbReference type="Pfam" id="PF01515">
    <property type="entry name" value="PTA_PTB"/>
    <property type="match status" value="1"/>
</dbReference>
<dbReference type="InterPro" id="IPR012147">
    <property type="entry name" value="P_Ac_Bu_trans"/>
</dbReference>
<reference evidence="10 11" key="1">
    <citation type="submission" date="2015-09" db="EMBL/GenBank/DDBJ databases">
        <authorList>
            <consortium name="Swine Surveillance"/>
        </authorList>
    </citation>
    <scope>NUCLEOTIDE SEQUENCE [LARGE SCALE GENOMIC DNA]</scope>
    <source>
        <strain evidence="10 11">CECT 5294</strain>
    </source>
</reference>
<sequence length="328" mass="33370">MGAADIPAPLIALRTRAAKLQKHIVLSEGTDPRVLEAAAQATKAGLARISIVAPTGTAAPDGVTVHDPATSPHRAALITAFLEARAKKSPTQEQAEAAINDPLVFAALMVRAGLADGTIGGATHTTSDTVRAALQMIGKGPNAGMVSSFFVMVMPDYHPTRPEQGVVFSDCALVIEPSAQELGMIAVQAAASAQQLLGVDPKVAMLSFSTKGSAQHPNVTKMTEATEHAKAAGLAVDGELQFDAAFVPEVAASKAPGSAIAGQANVFIFPDINAGNIGYKIAQRIGGASAIGPILQGLAAPANDLSRGCSTEDILDMIAVTAVQADAS</sequence>
<organism evidence="10 11">
    <name type="scientific">Thalassobacter stenotrophicus</name>
    <dbReference type="NCBI Taxonomy" id="266809"/>
    <lineage>
        <taxon>Bacteria</taxon>
        <taxon>Pseudomonadati</taxon>
        <taxon>Pseudomonadota</taxon>
        <taxon>Alphaproteobacteria</taxon>
        <taxon>Rhodobacterales</taxon>
        <taxon>Roseobacteraceae</taxon>
        <taxon>Thalassobacter</taxon>
    </lineage>
</organism>
<evidence type="ECO:0000256" key="3">
    <source>
        <dbReference type="ARBA" id="ARBA00005656"/>
    </source>
</evidence>
<comment type="catalytic activity">
    <reaction evidence="1">
        <text>acetyl-CoA + phosphate = acetyl phosphate + CoA</text>
        <dbReference type="Rhea" id="RHEA:19521"/>
        <dbReference type="ChEBI" id="CHEBI:22191"/>
        <dbReference type="ChEBI" id="CHEBI:43474"/>
        <dbReference type="ChEBI" id="CHEBI:57287"/>
        <dbReference type="ChEBI" id="CHEBI:57288"/>
        <dbReference type="EC" id="2.3.1.8"/>
    </reaction>
</comment>
<evidence type="ECO:0000256" key="8">
    <source>
        <dbReference type="ARBA" id="ARBA00031108"/>
    </source>
</evidence>
<evidence type="ECO:0000313" key="10">
    <source>
        <dbReference type="EMBL" id="CUH58995.1"/>
    </source>
</evidence>
<dbReference type="EMBL" id="CYRX01000008">
    <property type="protein sequence ID" value="CUH58995.1"/>
    <property type="molecule type" value="Genomic_DNA"/>
</dbReference>
<keyword evidence="6 10" id="KW-0808">Transferase</keyword>
<dbReference type="eggNOG" id="COG0280">
    <property type="taxonomic scope" value="Bacteria"/>
</dbReference>
<dbReference type="InterPro" id="IPR004614">
    <property type="entry name" value="P_AcTrfase"/>
</dbReference>
<evidence type="ECO:0000256" key="7">
    <source>
        <dbReference type="ARBA" id="ARBA00023315"/>
    </source>
</evidence>
<evidence type="ECO:0000256" key="5">
    <source>
        <dbReference type="ARBA" id="ARBA00021528"/>
    </source>
</evidence>
<protein>
    <recommendedName>
        <fullName evidence="5">Phosphate acetyltransferase</fullName>
        <ecNumber evidence="4">2.3.1.8</ecNumber>
    </recommendedName>
    <alternativeName>
        <fullName evidence="8">Phosphotransacetylase</fullName>
    </alternativeName>
</protein>
<dbReference type="STRING" id="266809.PM03_10170"/>
<dbReference type="Gene3D" id="3.40.50.10950">
    <property type="match status" value="1"/>
</dbReference>
<dbReference type="InterPro" id="IPR042113">
    <property type="entry name" value="P_AcTrfase_dom1"/>
</dbReference>
<dbReference type="Gene3D" id="3.40.50.10750">
    <property type="entry name" value="Isocitrate/Isopropylmalate dehydrogenase-like"/>
    <property type="match status" value="1"/>
</dbReference>
<dbReference type="InterPro" id="IPR050500">
    <property type="entry name" value="Phos_Acetyltrans/Butyryltrans"/>
</dbReference>
<gene>
    <name evidence="10" type="primary">pta</name>
    <name evidence="10" type="ORF">THS5294_00275</name>
</gene>
<feature type="domain" description="Phosphate acetyl/butaryl transferase" evidence="9">
    <location>
        <begin position="14"/>
        <end position="322"/>
    </location>
</feature>
<dbReference type="NCBIfam" id="TIGR00651">
    <property type="entry name" value="pta"/>
    <property type="match status" value="1"/>
</dbReference>
<accession>A0A0P1EVX2</accession>
<keyword evidence="7 10" id="KW-0012">Acyltransferase</keyword>
<dbReference type="InterPro" id="IPR002505">
    <property type="entry name" value="PTA_PTB"/>
</dbReference>
<dbReference type="PANTHER" id="PTHR43356:SF3">
    <property type="entry name" value="PHOSPHATE ACETYLTRANSFERASE"/>
    <property type="match status" value="1"/>
</dbReference>
<comment type="similarity">
    <text evidence="3">Belongs to the phosphate acetyltransferase and butyryltransferase family.</text>
</comment>